<dbReference type="SUPFAM" id="SSF103473">
    <property type="entry name" value="MFS general substrate transporter"/>
    <property type="match status" value="1"/>
</dbReference>
<dbReference type="PROSITE" id="PS50850">
    <property type="entry name" value="MFS"/>
    <property type="match status" value="1"/>
</dbReference>
<feature type="transmembrane region" description="Helical" evidence="8">
    <location>
        <begin position="197"/>
        <end position="218"/>
    </location>
</feature>
<name>A0A074JSR4_9RHOB</name>
<dbReference type="Pfam" id="PF07690">
    <property type="entry name" value="MFS_1"/>
    <property type="match status" value="1"/>
</dbReference>
<dbReference type="AlphaFoldDB" id="A0A074JSR4"/>
<dbReference type="InterPro" id="IPR020846">
    <property type="entry name" value="MFS_dom"/>
</dbReference>
<feature type="transmembrane region" description="Helical" evidence="8">
    <location>
        <begin position="294"/>
        <end position="317"/>
    </location>
</feature>
<accession>A0A074JSR4</accession>
<dbReference type="GO" id="GO:0005886">
    <property type="term" value="C:plasma membrane"/>
    <property type="evidence" value="ECO:0007669"/>
    <property type="project" value="UniProtKB-SubCell"/>
</dbReference>
<dbReference type="Proteomes" id="UP000027471">
    <property type="component" value="Unassembled WGS sequence"/>
</dbReference>
<feature type="transmembrane region" description="Helical" evidence="8">
    <location>
        <begin position="76"/>
        <end position="95"/>
    </location>
</feature>
<feature type="region of interest" description="Disordered" evidence="7">
    <location>
        <begin position="462"/>
        <end position="483"/>
    </location>
</feature>
<feature type="transmembrane region" description="Helical" evidence="8">
    <location>
        <begin position="224"/>
        <end position="243"/>
    </location>
</feature>
<feature type="domain" description="Major facilitator superfamily (MFS) profile" evidence="9">
    <location>
        <begin position="10"/>
        <end position="456"/>
    </location>
</feature>
<keyword evidence="5 8" id="KW-1133">Transmembrane helix</keyword>
<dbReference type="GO" id="GO:0022857">
    <property type="term" value="F:transmembrane transporter activity"/>
    <property type="evidence" value="ECO:0007669"/>
    <property type="project" value="InterPro"/>
</dbReference>
<keyword evidence="2" id="KW-0813">Transport</keyword>
<keyword evidence="11" id="KW-1185">Reference proteome</keyword>
<dbReference type="OrthoDB" id="9812221at2"/>
<feature type="transmembrane region" description="Helical" evidence="8">
    <location>
        <begin position="39"/>
        <end position="64"/>
    </location>
</feature>
<feature type="transmembrane region" description="Helical" evidence="8">
    <location>
        <begin position="101"/>
        <end position="122"/>
    </location>
</feature>
<dbReference type="eggNOG" id="COG2814">
    <property type="taxonomic scope" value="Bacteria"/>
</dbReference>
<dbReference type="InterPro" id="IPR011701">
    <property type="entry name" value="MFS"/>
</dbReference>
<proteinExistence type="predicted"/>
<dbReference type="STRING" id="1353528.DT23_12675"/>
<keyword evidence="3" id="KW-1003">Cell membrane</keyword>
<evidence type="ECO:0000256" key="1">
    <source>
        <dbReference type="ARBA" id="ARBA00004651"/>
    </source>
</evidence>
<dbReference type="Gene3D" id="1.20.1720.10">
    <property type="entry name" value="Multidrug resistance protein D"/>
    <property type="match status" value="1"/>
</dbReference>
<dbReference type="PANTHER" id="PTHR42718">
    <property type="entry name" value="MAJOR FACILITATOR SUPERFAMILY MULTIDRUG TRANSPORTER MFSC"/>
    <property type="match status" value="1"/>
</dbReference>
<evidence type="ECO:0000259" key="9">
    <source>
        <dbReference type="PROSITE" id="PS50850"/>
    </source>
</evidence>
<protein>
    <recommendedName>
        <fullName evidence="9">Major facilitator superfamily (MFS) profile domain-containing protein</fullName>
    </recommendedName>
</protein>
<evidence type="ECO:0000256" key="7">
    <source>
        <dbReference type="SAM" id="MobiDB-lite"/>
    </source>
</evidence>
<reference evidence="10 11" key="1">
    <citation type="journal article" date="2015" name="Antonie Van Leeuwenhoek">
        <title>Thioclava indica sp. nov., isolated from surface seawater of the Indian Ocean.</title>
        <authorList>
            <person name="Liu Y."/>
            <person name="Lai Q."/>
            <person name="Du J."/>
            <person name="Xu H."/>
            <person name="Jiang L."/>
            <person name="Shao Z."/>
        </authorList>
    </citation>
    <scope>NUCLEOTIDE SEQUENCE [LARGE SCALE GENOMIC DNA]</scope>
    <source>
        <strain evidence="10 11">DT23-4</strain>
    </source>
</reference>
<evidence type="ECO:0000256" key="4">
    <source>
        <dbReference type="ARBA" id="ARBA00022692"/>
    </source>
</evidence>
<dbReference type="EMBL" id="AUNB01000016">
    <property type="protein sequence ID" value="KEO60691.1"/>
    <property type="molecule type" value="Genomic_DNA"/>
</dbReference>
<evidence type="ECO:0000256" key="8">
    <source>
        <dbReference type="SAM" id="Phobius"/>
    </source>
</evidence>
<keyword evidence="6 8" id="KW-0472">Membrane</keyword>
<evidence type="ECO:0000256" key="6">
    <source>
        <dbReference type="ARBA" id="ARBA00023136"/>
    </source>
</evidence>
<keyword evidence="4 8" id="KW-0812">Transmembrane</keyword>
<feature type="transmembrane region" description="Helical" evidence="8">
    <location>
        <begin position="432"/>
        <end position="452"/>
    </location>
</feature>
<evidence type="ECO:0000313" key="11">
    <source>
        <dbReference type="Proteomes" id="UP000027471"/>
    </source>
</evidence>
<dbReference type="Gene3D" id="1.20.1250.20">
    <property type="entry name" value="MFS general substrate transporter like domains"/>
    <property type="match status" value="1"/>
</dbReference>
<feature type="transmembrane region" description="Helical" evidence="8">
    <location>
        <begin position="356"/>
        <end position="378"/>
    </location>
</feature>
<feature type="transmembrane region" description="Helical" evidence="8">
    <location>
        <begin position="399"/>
        <end position="420"/>
    </location>
</feature>
<dbReference type="InterPro" id="IPR036259">
    <property type="entry name" value="MFS_trans_sf"/>
</dbReference>
<sequence length="483" mass="50276">MLKTLRDNILPLTVALSLLMEMVDATVLATAIPVIARELAVPVLSLKMAMATYLIALAAFVPISGWIADRYGAKRVFLAALGVFAAASLACALQTSLSGLVAARAVQGLGAALMSPVGRIIVLRHTERSEITRAMVYVTLPALIGPAIGPFIGASVTTYLGWRSIFLINLPLAAAAIALTLKVMPKDGPPTAKPFDLTGFALSAAGLVAAMTGISALGEHILPWQAATGLAVVGGILLIVYGLRASGRPDALLDLALFRHRTFDIGTIGGLIFRLSNGAISLLLPLFFQLGLGTTIMVSGALSGLNAVGAVSMRAVAPRLLDRFGFKPVMVLAALIRGVTIFGFATVTSIADWQLIPLLLIGGAAQAVVFTAVNAISYADLDASEISTGTAFSAMTRQISLALGIAFAGVLLEFTAGTAGATDGSTALPLHAFTIAYLATGMMGPLSALYFMRLKRGDADGLRRRKSKPLSSSREPQRPPLDR</sequence>
<gene>
    <name evidence="10" type="ORF">DT23_12675</name>
</gene>
<evidence type="ECO:0000256" key="5">
    <source>
        <dbReference type="ARBA" id="ARBA00022989"/>
    </source>
</evidence>
<dbReference type="PANTHER" id="PTHR42718:SF46">
    <property type="entry name" value="BLR6921 PROTEIN"/>
    <property type="match status" value="1"/>
</dbReference>
<organism evidence="10 11">
    <name type="scientific">Thioclava indica</name>
    <dbReference type="NCBI Taxonomy" id="1353528"/>
    <lineage>
        <taxon>Bacteria</taxon>
        <taxon>Pseudomonadati</taxon>
        <taxon>Pseudomonadota</taxon>
        <taxon>Alphaproteobacteria</taxon>
        <taxon>Rhodobacterales</taxon>
        <taxon>Paracoccaceae</taxon>
        <taxon>Thioclava</taxon>
    </lineage>
</organism>
<dbReference type="PRINTS" id="PR01036">
    <property type="entry name" value="TCRTETB"/>
</dbReference>
<evidence type="ECO:0000256" key="3">
    <source>
        <dbReference type="ARBA" id="ARBA00022475"/>
    </source>
</evidence>
<feature type="transmembrane region" description="Helical" evidence="8">
    <location>
        <begin position="165"/>
        <end position="185"/>
    </location>
</feature>
<comment type="caution">
    <text evidence="10">The sequence shown here is derived from an EMBL/GenBank/DDBJ whole genome shotgun (WGS) entry which is preliminary data.</text>
</comment>
<feature type="transmembrane region" description="Helical" evidence="8">
    <location>
        <begin position="134"/>
        <end position="153"/>
    </location>
</feature>
<feature type="transmembrane region" description="Helical" evidence="8">
    <location>
        <begin position="329"/>
        <end position="350"/>
    </location>
</feature>
<feature type="transmembrane region" description="Helical" evidence="8">
    <location>
        <begin position="263"/>
        <end position="288"/>
    </location>
</feature>
<evidence type="ECO:0000256" key="2">
    <source>
        <dbReference type="ARBA" id="ARBA00022448"/>
    </source>
</evidence>
<evidence type="ECO:0000313" key="10">
    <source>
        <dbReference type="EMBL" id="KEO60691.1"/>
    </source>
</evidence>
<dbReference type="RefSeq" id="WP_156023867.1">
    <property type="nucleotide sequence ID" value="NZ_AUNB01000016.1"/>
</dbReference>
<comment type="subcellular location">
    <subcellularLocation>
        <location evidence="1">Cell membrane</location>
        <topology evidence="1">Multi-pass membrane protein</topology>
    </subcellularLocation>
</comment>